<accession>A0A146KH71</accession>
<protein>
    <submittedName>
        <fullName evidence="2">SAC3/GANP/Nin1/mts3/eIF-3 p25 family protein</fullName>
    </submittedName>
</protein>
<feature type="domain" description="SAC3/GANP/THP3 conserved" evidence="1">
    <location>
        <begin position="83"/>
        <end position="167"/>
    </location>
</feature>
<feature type="non-terminal residue" evidence="2">
    <location>
        <position position="244"/>
    </location>
</feature>
<organism evidence="2">
    <name type="scientific">Trepomonas sp. PC1</name>
    <dbReference type="NCBI Taxonomy" id="1076344"/>
    <lineage>
        <taxon>Eukaryota</taxon>
        <taxon>Metamonada</taxon>
        <taxon>Diplomonadida</taxon>
        <taxon>Hexamitidae</taxon>
        <taxon>Hexamitinae</taxon>
        <taxon>Trepomonas</taxon>
    </lineage>
</organism>
<gene>
    <name evidence="2" type="ORF">TPC1_10678</name>
</gene>
<evidence type="ECO:0000313" key="2">
    <source>
        <dbReference type="EMBL" id="JAP96100.1"/>
    </source>
</evidence>
<reference evidence="2" key="1">
    <citation type="submission" date="2015-07" db="EMBL/GenBank/DDBJ databases">
        <title>Adaptation to a free-living lifestyle via gene acquisitions in the diplomonad Trepomonas sp. PC1.</title>
        <authorList>
            <person name="Xu F."/>
            <person name="Jerlstrom-Hultqvist J."/>
            <person name="Kolisko M."/>
            <person name="Simpson A.G.B."/>
            <person name="Roger A.J."/>
            <person name="Svard S.G."/>
            <person name="Andersson J.O."/>
        </authorList>
    </citation>
    <scope>NUCLEOTIDE SEQUENCE</scope>
    <source>
        <strain evidence="2">PC1</strain>
    </source>
</reference>
<dbReference type="InterPro" id="IPR005062">
    <property type="entry name" value="SAC3/GANP/THP3_conserved"/>
</dbReference>
<dbReference type="EMBL" id="GDID01000506">
    <property type="protein sequence ID" value="JAP96100.1"/>
    <property type="molecule type" value="Transcribed_RNA"/>
</dbReference>
<dbReference type="Pfam" id="PF03399">
    <property type="entry name" value="SAC3_GANP"/>
    <property type="match status" value="1"/>
</dbReference>
<sequence length="244" mass="28761">EQYNLELLAYLQQYKPKYKMKHIDKLQESFKIIQAEQEQQKKELKNQIKPDLSRARILTEQNLQNFISSAVVVGKSTTIDKTWSRADEAPDPSQIRTQKTLKTAVSLLHKKFDEVKVDIQPLQEHVFDEKYLFLQTRLRACRYDYQVQKIKDKSLAKCLLINVQVSVLADDYKEFQSIIDECISTCRELQVGDTQKLQFLKLVWRFRNGVFDLNGIDIDDKSDLFLQNFLCQSKEKLEGLDRYE</sequence>
<evidence type="ECO:0000259" key="1">
    <source>
        <dbReference type="Pfam" id="PF03399"/>
    </source>
</evidence>
<feature type="non-terminal residue" evidence="2">
    <location>
        <position position="1"/>
    </location>
</feature>
<name>A0A146KH71_9EUKA</name>
<proteinExistence type="predicted"/>
<dbReference type="Gene3D" id="1.25.40.990">
    <property type="match status" value="1"/>
</dbReference>
<dbReference type="AlphaFoldDB" id="A0A146KH71"/>